<dbReference type="OrthoDB" id="10647279at2759"/>
<accession>A0A9P4PRV0</accession>
<dbReference type="EMBL" id="MU001493">
    <property type="protein sequence ID" value="KAF2450159.1"/>
    <property type="molecule type" value="Genomic_DNA"/>
</dbReference>
<sequence>MSIQNLVDTDLVEDAMGITASGNEHYNGNDDQGIRVSGPKTADTIQPGSFTAAEWHEASMQYLEHTEARWAAQQSAKFTVLPSVPDQPKLRTDHEEKASLRTAQDESSDAHGQESVEIFIPDPANKDIIICQICQKPVHRRHISVHSTTQKHQRLSATSRTDRAFEPAKEPQYFCEVCQRSVRQSYLLKHEATDLHHRRLVKQMDLPVAPAPKPAVGAKVPKHKKTYEWTAEEDETIVRAYVDLKDDEGIAGMLPYRSVQAVAQRRRDLTNPRPTVSGSWEYSALYLRILWEKNGVQRNKPAL</sequence>
<evidence type="ECO:0000313" key="3">
    <source>
        <dbReference type="Proteomes" id="UP000799764"/>
    </source>
</evidence>
<evidence type="ECO:0000256" key="1">
    <source>
        <dbReference type="SAM" id="MobiDB-lite"/>
    </source>
</evidence>
<protein>
    <submittedName>
        <fullName evidence="2">Uncharacterized protein</fullName>
    </submittedName>
</protein>
<dbReference type="CDD" id="cd00167">
    <property type="entry name" value="SANT"/>
    <property type="match status" value="1"/>
</dbReference>
<evidence type="ECO:0000313" key="2">
    <source>
        <dbReference type="EMBL" id="KAF2450159.1"/>
    </source>
</evidence>
<feature type="compositionally biased region" description="Basic and acidic residues" evidence="1">
    <location>
        <begin position="88"/>
        <end position="99"/>
    </location>
</feature>
<proteinExistence type="predicted"/>
<dbReference type="Proteomes" id="UP000799764">
    <property type="component" value="Unassembled WGS sequence"/>
</dbReference>
<dbReference type="InterPro" id="IPR001005">
    <property type="entry name" value="SANT/Myb"/>
</dbReference>
<dbReference type="AlphaFoldDB" id="A0A9P4PRV0"/>
<gene>
    <name evidence="2" type="ORF">P171DRAFT_438854</name>
</gene>
<feature type="region of interest" description="Disordered" evidence="1">
    <location>
        <begin position="82"/>
        <end position="113"/>
    </location>
</feature>
<reference evidence="2" key="1">
    <citation type="journal article" date="2020" name="Stud. Mycol.">
        <title>101 Dothideomycetes genomes: a test case for predicting lifestyles and emergence of pathogens.</title>
        <authorList>
            <person name="Haridas S."/>
            <person name="Albert R."/>
            <person name="Binder M."/>
            <person name="Bloem J."/>
            <person name="Labutti K."/>
            <person name="Salamov A."/>
            <person name="Andreopoulos B."/>
            <person name="Baker S."/>
            <person name="Barry K."/>
            <person name="Bills G."/>
            <person name="Bluhm B."/>
            <person name="Cannon C."/>
            <person name="Castanera R."/>
            <person name="Culley D."/>
            <person name="Daum C."/>
            <person name="Ezra D."/>
            <person name="Gonzalez J."/>
            <person name="Henrissat B."/>
            <person name="Kuo A."/>
            <person name="Liang C."/>
            <person name="Lipzen A."/>
            <person name="Lutzoni F."/>
            <person name="Magnuson J."/>
            <person name="Mondo S."/>
            <person name="Nolan M."/>
            <person name="Ohm R."/>
            <person name="Pangilinan J."/>
            <person name="Park H.-J."/>
            <person name="Ramirez L."/>
            <person name="Alfaro M."/>
            <person name="Sun H."/>
            <person name="Tritt A."/>
            <person name="Yoshinaga Y."/>
            <person name="Zwiers L.-H."/>
            <person name="Turgeon B."/>
            <person name="Goodwin S."/>
            <person name="Spatafora J."/>
            <person name="Crous P."/>
            <person name="Grigoriev I."/>
        </authorList>
    </citation>
    <scope>NUCLEOTIDE SEQUENCE</scope>
    <source>
        <strain evidence="2">CBS 690.94</strain>
    </source>
</reference>
<organism evidence="2 3">
    <name type="scientific">Karstenula rhodostoma CBS 690.94</name>
    <dbReference type="NCBI Taxonomy" id="1392251"/>
    <lineage>
        <taxon>Eukaryota</taxon>
        <taxon>Fungi</taxon>
        <taxon>Dikarya</taxon>
        <taxon>Ascomycota</taxon>
        <taxon>Pezizomycotina</taxon>
        <taxon>Dothideomycetes</taxon>
        <taxon>Pleosporomycetidae</taxon>
        <taxon>Pleosporales</taxon>
        <taxon>Massarineae</taxon>
        <taxon>Didymosphaeriaceae</taxon>
        <taxon>Karstenula</taxon>
    </lineage>
</organism>
<name>A0A9P4PRV0_9PLEO</name>
<comment type="caution">
    <text evidence="2">The sequence shown here is derived from an EMBL/GenBank/DDBJ whole genome shotgun (WGS) entry which is preliminary data.</text>
</comment>
<keyword evidence="3" id="KW-1185">Reference proteome</keyword>